<keyword evidence="1" id="KW-0732">Signal</keyword>
<accession>A0A061IVU4</accession>
<proteinExistence type="predicted"/>
<dbReference type="VEuPathDB" id="TriTrypDB:TRSC58_07267"/>
<evidence type="ECO:0000256" key="1">
    <source>
        <dbReference type="SAM" id="SignalP"/>
    </source>
</evidence>
<comment type="caution">
    <text evidence="2">The sequence shown here is derived from an EMBL/GenBank/DDBJ whole genome shotgun (WGS) entry which is preliminary data.</text>
</comment>
<keyword evidence="3" id="KW-1185">Reference proteome</keyword>
<evidence type="ECO:0008006" key="4">
    <source>
        <dbReference type="Google" id="ProtNLM"/>
    </source>
</evidence>
<evidence type="ECO:0000313" key="3">
    <source>
        <dbReference type="Proteomes" id="UP000031737"/>
    </source>
</evidence>
<gene>
    <name evidence="2" type="ORF">TRSC58_07267</name>
</gene>
<dbReference type="Proteomes" id="UP000031737">
    <property type="component" value="Unassembled WGS sequence"/>
</dbReference>
<evidence type="ECO:0000313" key="2">
    <source>
        <dbReference type="EMBL" id="ESL05117.1"/>
    </source>
</evidence>
<dbReference type="EMBL" id="AUPL01007324">
    <property type="protein sequence ID" value="ESL05117.1"/>
    <property type="molecule type" value="Genomic_DNA"/>
</dbReference>
<dbReference type="AlphaFoldDB" id="A0A061IVU4"/>
<reference evidence="2 3" key="1">
    <citation type="submission" date="2013-07" db="EMBL/GenBank/DDBJ databases">
        <authorList>
            <person name="Stoco P.H."/>
            <person name="Wagner G."/>
            <person name="Gerber A."/>
            <person name="Zaha A."/>
            <person name="Thompson C."/>
            <person name="Bartholomeu D.C."/>
            <person name="Luckemeyer D.D."/>
            <person name="Bahia D."/>
            <person name="Loreto E."/>
            <person name="Prestes E.B."/>
            <person name="Lima F.M."/>
            <person name="Rodrigues-Luiz G."/>
            <person name="Vallejo G.A."/>
            <person name="Filho J.F."/>
            <person name="Monteiro K.M."/>
            <person name="Tyler K.M."/>
            <person name="de Almeida L.G."/>
            <person name="Ortiz M.F."/>
            <person name="Siervo M.A."/>
            <person name="de Moraes M.H."/>
            <person name="Cunha O.L."/>
            <person name="Mendonca-Neto R."/>
            <person name="Silva R."/>
            <person name="Teixeira S.M."/>
            <person name="Murta S.M."/>
            <person name="Sincero T.C."/>
            <person name="Mendes T.A."/>
            <person name="Urmenyi T.P."/>
            <person name="Silva V.G."/>
            <person name="da Rocha W.D."/>
            <person name="Andersson B."/>
            <person name="Romanha A.J."/>
            <person name="Steindel M."/>
            <person name="de Vasconcelos A.T."/>
            <person name="Grisard E.C."/>
        </authorList>
    </citation>
    <scope>NUCLEOTIDE SEQUENCE [LARGE SCALE GENOMIC DNA]</scope>
    <source>
        <strain evidence="2 3">SC58</strain>
    </source>
</reference>
<sequence>MAVLKSYFIFFCFIIIFWCCFCTPPPPPPPASACLLMYTRAYLCNGGGCNAARVKATTNKGNSSISNKGGS</sequence>
<protein>
    <recommendedName>
        <fullName evidence="4">Secreted protein</fullName>
    </recommendedName>
</protein>
<name>A0A061IVU4_TRYRA</name>
<organism evidence="2 3">
    <name type="scientific">Trypanosoma rangeli SC58</name>
    <dbReference type="NCBI Taxonomy" id="429131"/>
    <lineage>
        <taxon>Eukaryota</taxon>
        <taxon>Discoba</taxon>
        <taxon>Euglenozoa</taxon>
        <taxon>Kinetoplastea</taxon>
        <taxon>Metakinetoplastina</taxon>
        <taxon>Trypanosomatida</taxon>
        <taxon>Trypanosomatidae</taxon>
        <taxon>Trypanosoma</taxon>
        <taxon>Herpetosoma</taxon>
    </lineage>
</organism>
<feature type="signal peptide" evidence="1">
    <location>
        <begin position="1"/>
        <end position="22"/>
    </location>
</feature>
<feature type="chain" id="PRO_5001601265" description="Secreted protein" evidence="1">
    <location>
        <begin position="23"/>
        <end position="71"/>
    </location>
</feature>